<dbReference type="InterPro" id="IPR007621">
    <property type="entry name" value="TPM_dom"/>
</dbReference>
<evidence type="ECO:0000256" key="2">
    <source>
        <dbReference type="SAM" id="Phobius"/>
    </source>
</evidence>
<dbReference type="Gene3D" id="3.10.310.50">
    <property type="match status" value="1"/>
</dbReference>
<keyword evidence="3" id="KW-0732">Signal</keyword>
<reference evidence="5 6" key="1">
    <citation type="submission" date="2019-11" db="EMBL/GenBank/DDBJ databases">
        <title>Identification of a novel strain.</title>
        <authorList>
            <person name="Xu Q."/>
            <person name="Wang G."/>
        </authorList>
    </citation>
    <scope>NUCLEOTIDE SEQUENCE [LARGE SCALE GENOMIC DNA]</scope>
    <source>
        <strain evidence="6">xq</strain>
    </source>
</reference>
<feature type="signal peptide" evidence="3">
    <location>
        <begin position="1"/>
        <end position="35"/>
    </location>
</feature>
<dbReference type="PANTHER" id="PTHR30373:SF2">
    <property type="entry name" value="UPF0603 PROTEIN YGCG"/>
    <property type="match status" value="1"/>
</dbReference>
<dbReference type="AlphaFoldDB" id="A0A6I3KLQ5"/>
<dbReference type="PANTHER" id="PTHR30373">
    <property type="entry name" value="UPF0603 PROTEIN YGCG"/>
    <property type="match status" value="1"/>
</dbReference>
<dbReference type="Proteomes" id="UP000440694">
    <property type="component" value="Unassembled WGS sequence"/>
</dbReference>
<accession>A0A6I3KLQ5</accession>
<feature type="region of interest" description="Disordered" evidence="1">
    <location>
        <begin position="250"/>
        <end position="272"/>
    </location>
</feature>
<dbReference type="RefSeq" id="WP_154739078.1">
    <property type="nucleotide sequence ID" value="NZ_WMBQ01000001.1"/>
</dbReference>
<dbReference type="EMBL" id="WMBQ01000001">
    <property type="protein sequence ID" value="MTD94692.1"/>
    <property type="molecule type" value="Genomic_DNA"/>
</dbReference>
<name>A0A6I3KLQ5_9HYPH</name>
<feature type="chain" id="PRO_5026356672" description="TPM domain-containing protein" evidence="3">
    <location>
        <begin position="36"/>
        <end position="272"/>
    </location>
</feature>
<comment type="caution">
    <text evidence="5">The sequence shown here is derived from an EMBL/GenBank/DDBJ whole genome shotgun (WGS) entry which is preliminary data.</text>
</comment>
<evidence type="ECO:0000256" key="1">
    <source>
        <dbReference type="SAM" id="MobiDB-lite"/>
    </source>
</evidence>
<evidence type="ECO:0000313" key="5">
    <source>
        <dbReference type="EMBL" id="MTD94692.1"/>
    </source>
</evidence>
<proteinExistence type="predicted"/>
<evidence type="ECO:0000259" key="4">
    <source>
        <dbReference type="Pfam" id="PF04536"/>
    </source>
</evidence>
<gene>
    <name evidence="5" type="ORF">GIW81_10150</name>
</gene>
<feature type="domain" description="TPM" evidence="4">
    <location>
        <begin position="46"/>
        <end position="169"/>
    </location>
</feature>
<sequence>MSARCALPLSWAPRAAAALCLVLVGVVVAAAAATAEPTFPVLTNRITDQAGLLSAEDYTAIQAELTALEQKSTDQFAVVTVKSLDGYPIENYGYQLGRKWGIGQEGKNNGILLIVAPNERKVRIEVGRGLEPIMTDAMSSLIIHNAIMPEFRKGDYSAGIRAGVRDIKDVLLGDAEEVKERARVHEQGLDTWSIILIIFWVCVVLFVLFAVVQSINNQPQAVAGRRRRGSGPVVVPSDYGGWGGGWSGDSGGGGGWSGGGGDFGGGGSSGSW</sequence>
<keyword evidence="2" id="KW-0812">Transmembrane</keyword>
<evidence type="ECO:0000256" key="3">
    <source>
        <dbReference type="SAM" id="SignalP"/>
    </source>
</evidence>
<dbReference type="Pfam" id="PF04536">
    <property type="entry name" value="TPM_phosphatase"/>
    <property type="match status" value="1"/>
</dbReference>
<evidence type="ECO:0000313" key="6">
    <source>
        <dbReference type="Proteomes" id="UP000440694"/>
    </source>
</evidence>
<keyword evidence="2" id="KW-1133">Transmembrane helix</keyword>
<organism evidence="5 6">
    <name type="scientific">Hyphomicrobium album</name>
    <dbReference type="NCBI Taxonomy" id="2665159"/>
    <lineage>
        <taxon>Bacteria</taxon>
        <taxon>Pseudomonadati</taxon>
        <taxon>Pseudomonadota</taxon>
        <taxon>Alphaproteobacteria</taxon>
        <taxon>Hyphomicrobiales</taxon>
        <taxon>Hyphomicrobiaceae</taxon>
        <taxon>Hyphomicrobium</taxon>
    </lineage>
</organism>
<protein>
    <recommendedName>
        <fullName evidence="4">TPM domain-containing protein</fullName>
    </recommendedName>
</protein>
<feature type="transmembrane region" description="Helical" evidence="2">
    <location>
        <begin position="192"/>
        <end position="212"/>
    </location>
</feature>
<keyword evidence="2" id="KW-0472">Membrane</keyword>
<keyword evidence="6" id="KW-1185">Reference proteome</keyword>